<dbReference type="EMBL" id="DS231707">
    <property type="protein sequence ID" value="KNB09685.1"/>
    <property type="molecule type" value="Genomic_DNA"/>
</dbReference>
<accession>A0A0J9VFG9</accession>
<dbReference type="GeneID" id="28960955"/>
<name>A0A0J9VFG9_FUSO4</name>
<gene>
    <name evidence="1" type="ORF">FOXG_20249</name>
</gene>
<dbReference type="VEuPathDB" id="FungiDB:FOXG_20249"/>
<sequence length="43" mass="4878">MSTPRWQQGSWLGKGFMYRDGTLTTPLVRYTVPSGPFKKSRAS</sequence>
<organism evidence="1 2">
    <name type="scientific">Fusarium oxysporum f. sp. lycopersici (strain 4287 / CBS 123668 / FGSC 9935 / NRRL 34936)</name>
    <name type="common">Fusarium vascular wilt of tomato</name>
    <dbReference type="NCBI Taxonomy" id="426428"/>
    <lineage>
        <taxon>Eukaryota</taxon>
        <taxon>Fungi</taxon>
        <taxon>Dikarya</taxon>
        <taxon>Ascomycota</taxon>
        <taxon>Pezizomycotina</taxon>
        <taxon>Sordariomycetes</taxon>
        <taxon>Hypocreomycetidae</taxon>
        <taxon>Hypocreales</taxon>
        <taxon>Nectriaceae</taxon>
        <taxon>Fusarium</taxon>
        <taxon>Fusarium oxysporum species complex</taxon>
    </lineage>
</organism>
<evidence type="ECO:0000313" key="2">
    <source>
        <dbReference type="Proteomes" id="UP000009097"/>
    </source>
</evidence>
<dbReference type="AlphaFoldDB" id="A0A0J9VFG9"/>
<reference evidence="1" key="2">
    <citation type="journal article" date="2010" name="Nature">
        <title>Comparative genomics reveals mobile pathogenicity chromosomes in Fusarium.</title>
        <authorList>
            <person name="Ma L.J."/>
            <person name="van der Does H.C."/>
            <person name="Borkovich K.A."/>
            <person name="Coleman J.J."/>
            <person name="Daboussi M.J."/>
            <person name="Di Pietro A."/>
            <person name="Dufresne M."/>
            <person name="Freitag M."/>
            <person name="Grabherr M."/>
            <person name="Henrissat B."/>
            <person name="Houterman P.M."/>
            <person name="Kang S."/>
            <person name="Shim W.B."/>
            <person name="Woloshuk C."/>
            <person name="Xie X."/>
            <person name="Xu J.R."/>
            <person name="Antoniw J."/>
            <person name="Baker S.E."/>
            <person name="Bluhm B.H."/>
            <person name="Breakspear A."/>
            <person name="Brown D.W."/>
            <person name="Butchko R.A."/>
            <person name="Chapman S."/>
            <person name="Coulson R."/>
            <person name="Coutinho P.M."/>
            <person name="Danchin E.G."/>
            <person name="Diener A."/>
            <person name="Gale L.R."/>
            <person name="Gardiner D.M."/>
            <person name="Goff S."/>
            <person name="Hammond-Kosack K.E."/>
            <person name="Hilburn K."/>
            <person name="Hua-Van A."/>
            <person name="Jonkers W."/>
            <person name="Kazan K."/>
            <person name="Kodira C.D."/>
            <person name="Koehrsen M."/>
            <person name="Kumar L."/>
            <person name="Lee Y.H."/>
            <person name="Li L."/>
            <person name="Manners J.M."/>
            <person name="Miranda-Saavedra D."/>
            <person name="Mukherjee M."/>
            <person name="Park G."/>
            <person name="Park J."/>
            <person name="Park S.Y."/>
            <person name="Proctor R.H."/>
            <person name="Regev A."/>
            <person name="Ruiz-Roldan M.C."/>
            <person name="Sain D."/>
            <person name="Sakthikumar S."/>
            <person name="Sykes S."/>
            <person name="Schwartz D.C."/>
            <person name="Turgeon B.G."/>
            <person name="Wapinski I."/>
            <person name="Yoder O."/>
            <person name="Young S."/>
            <person name="Zeng Q."/>
            <person name="Zhou S."/>
            <person name="Galagan J."/>
            <person name="Cuomo C.A."/>
            <person name="Kistler H.C."/>
            <person name="Rep M."/>
        </authorList>
    </citation>
    <scope>NUCLEOTIDE SEQUENCE [LARGE SCALE GENOMIC DNA]</scope>
    <source>
        <strain evidence="1">4287</strain>
    </source>
</reference>
<dbReference type="KEGG" id="fox:FOXG_20249"/>
<proteinExistence type="predicted"/>
<dbReference type="RefSeq" id="XP_018247730.1">
    <property type="nucleotide sequence ID" value="XM_018400513.1"/>
</dbReference>
<reference evidence="1" key="1">
    <citation type="submission" date="2007-04" db="EMBL/GenBank/DDBJ databases">
        <authorList>
            <consortium name="The Broad Institute Genome Sequencing Platform"/>
            <person name="Birren B."/>
            <person name="Lander E."/>
            <person name="Galagan J."/>
            <person name="Nusbaum C."/>
            <person name="Devon K."/>
            <person name="Ma L.-J."/>
            <person name="Jaffe D."/>
            <person name="Butler J."/>
            <person name="Alvarez P."/>
            <person name="Gnerre S."/>
            <person name="Grabherr M."/>
            <person name="Kleber M."/>
            <person name="Mauceli E."/>
            <person name="Brockman W."/>
            <person name="MacCallum I.A."/>
            <person name="Young S."/>
            <person name="LaButti K."/>
            <person name="DeCaprio D."/>
            <person name="Crawford M."/>
            <person name="Koehrsen M."/>
            <person name="Engels R."/>
            <person name="Montgomery P."/>
            <person name="Pearson M."/>
            <person name="Howarth C."/>
            <person name="Larson L."/>
            <person name="White J."/>
            <person name="O'Leary S."/>
            <person name="Kodira C."/>
            <person name="Zeng Q."/>
            <person name="Yandava C."/>
            <person name="Alvarado L."/>
            <person name="Kistler C."/>
            <person name="Shim W.-B."/>
            <person name="Kang S."/>
            <person name="Woloshuk C."/>
        </authorList>
    </citation>
    <scope>NUCLEOTIDE SEQUENCE</scope>
    <source>
        <strain evidence="1">4287</strain>
    </source>
</reference>
<evidence type="ECO:0000313" key="1">
    <source>
        <dbReference type="EMBL" id="KNB09685.1"/>
    </source>
</evidence>
<dbReference type="Proteomes" id="UP000009097">
    <property type="component" value="Unassembled WGS sequence"/>
</dbReference>
<protein>
    <submittedName>
        <fullName evidence="1">Uncharacterized protein</fullName>
    </submittedName>
</protein>